<dbReference type="GO" id="GO:0016491">
    <property type="term" value="F:oxidoreductase activity"/>
    <property type="evidence" value="ECO:0007669"/>
    <property type="project" value="UniProtKB-KW"/>
</dbReference>
<evidence type="ECO:0000256" key="1">
    <source>
        <dbReference type="ARBA" id="ARBA00023002"/>
    </source>
</evidence>
<dbReference type="PRINTS" id="PR00420">
    <property type="entry name" value="RNGMNOXGNASE"/>
</dbReference>
<dbReference type="AlphaFoldDB" id="A0A4R2NTH5"/>
<reference evidence="3 4" key="1">
    <citation type="submission" date="2019-03" db="EMBL/GenBank/DDBJ databases">
        <title>Genomic Encyclopedia of Type Strains, Phase IV (KMG-IV): sequencing the most valuable type-strain genomes for metagenomic binning, comparative biology and taxonomic classification.</title>
        <authorList>
            <person name="Goeker M."/>
        </authorList>
    </citation>
    <scope>NUCLEOTIDE SEQUENCE [LARGE SCALE GENOMIC DNA]</scope>
    <source>
        <strain evidence="3 4">DSM 14836</strain>
    </source>
</reference>
<dbReference type="InterPro" id="IPR036188">
    <property type="entry name" value="FAD/NAD-bd_sf"/>
</dbReference>
<dbReference type="Pfam" id="PF01494">
    <property type="entry name" value="FAD_binding_3"/>
    <property type="match status" value="1"/>
</dbReference>
<sequence length="349" mass="39753">MSSETLQTDVLIIGNGVSGLLLQYVLEHRGISSMLLSKKNIKSNLPLAETIPPTTLELLEELNALDFFEKYATKTYGYQSKWNSDYIVDESFFIKNKFGYGLKIDKKKVLNIIEQNASNILSVNEISKVQFNEKENKVKVQKINNDIVDISASLLVDATGRKRHFLKQANSKSIDYDDTLAFLCYLPKTGPDLKYGFFTEVISNDCWGTVSDLNETTRIITLHTSKNNEFHKVFKQFEHWRKLLNNTTLLQFCLPDKGNFKVYGKQANSSISSKIISNNIIGIGDAALAFDPISSHGISNAIYTVKEAAMAIEEYLNHNQESLVKYEQKLYAIFNEYLKQKEKLYQVIH</sequence>
<dbReference type="Gene3D" id="3.50.50.60">
    <property type="entry name" value="FAD/NAD(P)-binding domain"/>
    <property type="match status" value="1"/>
</dbReference>
<dbReference type="RefSeq" id="WP_132794629.1">
    <property type="nucleotide sequence ID" value="NZ_SLXM01000004.1"/>
</dbReference>
<evidence type="ECO:0000259" key="2">
    <source>
        <dbReference type="Pfam" id="PF01494"/>
    </source>
</evidence>
<dbReference type="GO" id="GO:0071949">
    <property type="term" value="F:FAD binding"/>
    <property type="evidence" value="ECO:0007669"/>
    <property type="project" value="InterPro"/>
</dbReference>
<dbReference type="Gene3D" id="3.30.9.100">
    <property type="match status" value="1"/>
</dbReference>
<feature type="domain" description="FAD-binding" evidence="2">
    <location>
        <begin position="7"/>
        <end position="328"/>
    </location>
</feature>
<dbReference type="PANTHER" id="PTHR43747">
    <property type="entry name" value="FAD-BINDING PROTEIN"/>
    <property type="match status" value="1"/>
</dbReference>
<accession>A0A4R2NTH5</accession>
<dbReference type="Proteomes" id="UP000294564">
    <property type="component" value="Unassembled WGS sequence"/>
</dbReference>
<keyword evidence="1" id="KW-0560">Oxidoreductase</keyword>
<dbReference type="EMBL" id="SLXM01000004">
    <property type="protein sequence ID" value="TCP25250.1"/>
    <property type="molecule type" value="Genomic_DNA"/>
</dbReference>
<proteinExistence type="predicted"/>
<comment type="caution">
    <text evidence="3">The sequence shown here is derived from an EMBL/GenBank/DDBJ whole genome shotgun (WGS) entry which is preliminary data.</text>
</comment>
<dbReference type="SUPFAM" id="SSF51905">
    <property type="entry name" value="FAD/NAD(P)-binding domain"/>
    <property type="match status" value="1"/>
</dbReference>
<name>A0A4R2NTH5_9FLAO</name>
<evidence type="ECO:0000313" key="3">
    <source>
        <dbReference type="EMBL" id="TCP25250.1"/>
    </source>
</evidence>
<dbReference type="PANTHER" id="PTHR43747:SF5">
    <property type="entry name" value="FAD-BINDING DOMAIN-CONTAINING PROTEIN"/>
    <property type="match status" value="1"/>
</dbReference>
<dbReference type="OrthoDB" id="9806565at2"/>
<keyword evidence="4" id="KW-1185">Reference proteome</keyword>
<gene>
    <name evidence="3" type="ORF">EV195_104283</name>
</gene>
<dbReference type="InterPro" id="IPR002938">
    <property type="entry name" value="FAD-bd"/>
</dbReference>
<dbReference type="InterPro" id="IPR050816">
    <property type="entry name" value="Flavin-dep_Halogenase_NPB"/>
</dbReference>
<evidence type="ECO:0000313" key="4">
    <source>
        <dbReference type="Proteomes" id="UP000294564"/>
    </source>
</evidence>
<protein>
    <submittedName>
        <fullName evidence="3">Flavin-dependent dehydrogenase</fullName>
    </submittedName>
</protein>
<organism evidence="3 4">
    <name type="scientific">Tenacibaculum skagerrakense</name>
    <dbReference type="NCBI Taxonomy" id="186571"/>
    <lineage>
        <taxon>Bacteria</taxon>
        <taxon>Pseudomonadati</taxon>
        <taxon>Bacteroidota</taxon>
        <taxon>Flavobacteriia</taxon>
        <taxon>Flavobacteriales</taxon>
        <taxon>Flavobacteriaceae</taxon>
        <taxon>Tenacibaculum</taxon>
    </lineage>
</organism>